<dbReference type="CDD" id="cd02966">
    <property type="entry name" value="TlpA_like_family"/>
    <property type="match status" value="1"/>
</dbReference>
<dbReference type="PANTHER" id="PTHR42852:SF13">
    <property type="entry name" value="PROTEIN DIPZ"/>
    <property type="match status" value="1"/>
</dbReference>
<dbReference type="GO" id="GO:0016853">
    <property type="term" value="F:isomerase activity"/>
    <property type="evidence" value="ECO:0007669"/>
    <property type="project" value="UniProtKB-KW"/>
</dbReference>
<dbReference type="InterPro" id="IPR017937">
    <property type="entry name" value="Thioredoxin_CS"/>
</dbReference>
<name>A0ABR6QL10_9STAP</name>
<evidence type="ECO:0000313" key="5">
    <source>
        <dbReference type="Proteomes" id="UP000545588"/>
    </source>
</evidence>
<evidence type="ECO:0000256" key="1">
    <source>
        <dbReference type="ARBA" id="ARBA00004196"/>
    </source>
</evidence>
<sequence length="198" mass="22431">MDWMTGKKLIIAVIFIAFFLLIGVSIGAVINMSDDEMKERSLKTLQDSEGRDNHYAVGLNLLDTESETVINSDEQLNEIIQNNEVTVVNFFASWCEPCKRETPELNEYALETAGSEVQVVGINIDDSAKNRDEFLDTYGVQYPVFELTDEKGMTDEFKISLMPTTFFVDSNGKVVRAYIGEIGPELITNYINYVKERQ</sequence>
<feature type="domain" description="Thioredoxin" evidence="3">
    <location>
        <begin position="55"/>
        <end position="196"/>
    </location>
</feature>
<accession>A0ABR6QL10</accession>
<keyword evidence="4" id="KW-0413">Isomerase</keyword>
<keyword evidence="5" id="KW-1185">Reference proteome</keyword>
<evidence type="ECO:0000256" key="2">
    <source>
        <dbReference type="ARBA" id="ARBA00022748"/>
    </source>
</evidence>
<dbReference type="SUPFAM" id="SSF52833">
    <property type="entry name" value="Thioredoxin-like"/>
    <property type="match status" value="1"/>
</dbReference>
<evidence type="ECO:0000313" key="4">
    <source>
        <dbReference type="EMBL" id="MBB6422286.1"/>
    </source>
</evidence>
<dbReference type="Proteomes" id="UP000545588">
    <property type="component" value="Unassembled WGS sequence"/>
</dbReference>
<protein>
    <submittedName>
        <fullName evidence="4">Thiol-disulfide isomerase/thioredoxin</fullName>
    </submittedName>
</protein>
<dbReference type="InterPro" id="IPR036249">
    <property type="entry name" value="Thioredoxin-like_sf"/>
</dbReference>
<keyword evidence="2" id="KW-0201">Cytochrome c-type biogenesis</keyword>
<proteinExistence type="predicted"/>
<dbReference type="InterPro" id="IPR013740">
    <property type="entry name" value="Redoxin"/>
</dbReference>
<dbReference type="Pfam" id="PF08534">
    <property type="entry name" value="Redoxin"/>
    <property type="match status" value="1"/>
</dbReference>
<dbReference type="InterPro" id="IPR050553">
    <property type="entry name" value="Thioredoxin_ResA/DsbE_sf"/>
</dbReference>
<dbReference type="PANTHER" id="PTHR42852">
    <property type="entry name" value="THIOL:DISULFIDE INTERCHANGE PROTEIN DSBE"/>
    <property type="match status" value="1"/>
</dbReference>
<gene>
    <name evidence="4" type="ORF">HNR41_000212</name>
</gene>
<dbReference type="EMBL" id="JACHFF010000001">
    <property type="protein sequence ID" value="MBB6422286.1"/>
    <property type="molecule type" value="Genomic_DNA"/>
</dbReference>
<dbReference type="InterPro" id="IPR013766">
    <property type="entry name" value="Thioredoxin_domain"/>
</dbReference>
<dbReference type="Gene3D" id="3.40.30.10">
    <property type="entry name" value="Glutaredoxin"/>
    <property type="match status" value="1"/>
</dbReference>
<comment type="subcellular location">
    <subcellularLocation>
        <location evidence="1">Cell envelope</location>
    </subcellularLocation>
</comment>
<organism evidence="4 5">
    <name type="scientific">Jeotgalicoccus coquinae</name>
    <dbReference type="NCBI Taxonomy" id="709509"/>
    <lineage>
        <taxon>Bacteria</taxon>
        <taxon>Bacillati</taxon>
        <taxon>Bacillota</taxon>
        <taxon>Bacilli</taxon>
        <taxon>Bacillales</taxon>
        <taxon>Staphylococcaceae</taxon>
        <taxon>Jeotgalicoccus</taxon>
    </lineage>
</organism>
<reference evidence="4 5" key="1">
    <citation type="submission" date="2020-08" db="EMBL/GenBank/DDBJ databases">
        <title>Genomic Encyclopedia of Type Strains, Phase IV (KMG-IV): sequencing the most valuable type-strain genomes for metagenomic binning, comparative biology and taxonomic classification.</title>
        <authorList>
            <person name="Goeker M."/>
        </authorList>
    </citation>
    <scope>NUCLEOTIDE SEQUENCE [LARGE SCALE GENOMIC DNA]</scope>
    <source>
        <strain evidence="4 5">DSM 22419</strain>
    </source>
</reference>
<dbReference type="PROSITE" id="PS00194">
    <property type="entry name" value="THIOREDOXIN_1"/>
    <property type="match status" value="1"/>
</dbReference>
<evidence type="ECO:0000259" key="3">
    <source>
        <dbReference type="PROSITE" id="PS51352"/>
    </source>
</evidence>
<dbReference type="PROSITE" id="PS51352">
    <property type="entry name" value="THIOREDOXIN_2"/>
    <property type="match status" value="1"/>
</dbReference>
<comment type="caution">
    <text evidence="4">The sequence shown here is derived from an EMBL/GenBank/DDBJ whole genome shotgun (WGS) entry which is preliminary data.</text>
</comment>